<proteinExistence type="predicted"/>
<reference evidence="2" key="1">
    <citation type="submission" date="2021-06" db="EMBL/GenBank/DDBJ databases">
        <authorList>
            <person name="Hodson N. C."/>
            <person name="Mongue J. A."/>
            <person name="Jaron S. K."/>
        </authorList>
    </citation>
    <scope>NUCLEOTIDE SEQUENCE</scope>
</reference>
<evidence type="ECO:0000313" key="3">
    <source>
        <dbReference type="Proteomes" id="UP000708208"/>
    </source>
</evidence>
<protein>
    <submittedName>
        <fullName evidence="2">Uncharacterized protein</fullName>
    </submittedName>
</protein>
<dbReference type="AlphaFoldDB" id="A0A8J2Q6A4"/>
<keyword evidence="1" id="KW-1133">Transmembrane helix</keyword>
<dbReference type="InterPro" id="IPR037448">
    <property type="entry name" value="Zig-8"/>
</dbReference>
<keyword evidence="1" id="KW-0472">Membrane</keyword>
<accession>A0A8J2Q6A4</accession>
<dbReference type="PANTHER" id="PTHR23279:SF45">
    <property type="entry name" value="DEFECTIVE PROBOSCIS EXTENSION RESPONSE 12, ISOFORM C"/>
    <property type="match status" value="1"/>
</dbReference>
<keyword evidence="1" id="KW-0812">Transmembrane</keyword>
<name>A0A8J2Q6A4_9HEXA</name>
<organism evidence="2 3">
    <name type="scientific">Allacma fusca</name>
    <dbReference type="NCBI Taxonomy" id="39272"/>
    <lineage>
        <taxon>Eukaryota</taxon>
        <taxon>Metazoa</taxon>
        <taxon>Ecdysozoa</taxon>
        <taxon>Arthropoda</taxon>
        <taxon>Hexapoda</taxon>
        <taxon>Collembola</taxon>
        <taxon>Symphypleona</taxon>
        <taxon>Sminthuridae</taxon>
        <taxon>Allacma</taxon>
    </lineage>
</organism>
<dbReference type="PANTHER" id="PTHR23279">
    <property type="entry name" value="DEFECTIVE PROBOSCIS EXTENSION RESPONSE DPR -RELATED"/>
    <property type="match status" value="1"/>
</dbReference>
<dbReference type="EMBL" id="CAJVCH010570939">
    <property type="protein sequence ID" value="CAG7836236.1"/>
    <property type="molecule type" value="Genomic_DNA"/>
</dbReference>
<feature type="transmembrane region" description="Helical" evidence="1">
    <location>
        <begin position="72"/>
        <end position="90"/>
    </location>
</feature>
<gene>
    <name evidence="2" type="ORF">AFUS01_LOCUS45500</name>
</gene>
<evidence type="ECO:0000313" key="2">
    <source>
        <dbReference type="EMBL" id="CAG7836236.1"/>
    </source>
</evidence>
<dbReference type="Proteomes" id="UP000708208">
    <property type="component" value="Unassembled WGS sequence"/>
</dbReference>
<dbReference type="GO" id="GO:0032589">
    <property type="term" value="C:neuron projection membrane"/>
    <property type="evidence" value="ECO:0007669"/>
    <property type="project" value="TreeGrafter"/>
</dbReference>
<dbReference type="OrthoDB" id="10031887at2759"/>
<evidence type="ECO:0000256" key="1">
    <source>
        <dbReference type="SAM" id="Phobius"/>
    </source>
</evidence>
<keyword evidence="3" id="KW-1185">Reference proteome</keyword>
<dbReference type="GO" id="GO:0050808">
    <property type="term" value="P:synapse organization"/>
    <property type="evidence" value="ECO:0007669"/>
    <property type="project" value="TreeGrafter"/>
</dbReference>
<comment type="caution">
    <text evidence="2">The sequence shown here is derived from an EMBL/GenBank/DDBJ whole genome shotgun (WGS) entry which is preliminary data.</text>
</comment>
<sequence>MVNYGSGVSVHTEPGIRTHSRLTVPSAGHQHAGNYTCKASNTQPATVQVYVSDGDKTAAIQRQSGSHFVPHWWTLLMADLLLVFGIHVPFNHR</sequence>